<reference evidence="3" key="1">
    <citation type="submission" date="2022-11" db="UniProtKB">
        <authorList>
            <consortium name="WormBaseParasite"/>
        </authorList>
    </citation>
    <scope>IDENTIFICATION</scope>
</reference>
<evidence type="ECO:0000313" key="3">
    <source>
        <dbReference type="WBParaSite" id="nRc.2.0.1.t34682-RA"/>
    </source>
</evidence>
<dbReference type="WBParaSite" id="nRc.2.0.1.t34682-RA">
    <property type="protein sequence ID" value="nRc.2.0.1.t34682-RA"/>
    <property type="gene ID" value="nRc.2.0.1.g34682"/>
</dbReference>
<organism evidence="2 3">
    <name type="scientific">Romanomermis culicivorax</name>
    <name type="common">Nematode worm</name>
    <dbReference type="NCBI Taxonomy" id="13658"/>
    <lineage>
        <taxon>Eukaryota</taxon>
        <taxon>Metazoa</taxon>
        <taxon>Ecdysozoa</taxon>
        <taxon>Nematoda</taxon>
        <taxon>Enoplea</taxon>
        <taxon>Dorylaimia</taxon>
        <taxon>Mermithida</taxon>
        <taxon>Mermithoidea</taxon>
        <taxon>Mermithidae</taxon>
        <taxon>Romanomermis</taxon>
    </lineage>
</organism>
<protein>
    <submittedName>
        <fullName evidence="3">Uncharacterized protein</fullName>
    </submittedName>
</protein>
<sequence>MAEDIDQQQNKSLIVEVGPKNGSNSISTEKFKNQGLNSLPRCQTVDIEFENLFYSVTLNWRKRDSENKRFSGHPNRKRPELEKPSWCKESEKSDRQCETLTERLSKERKYYPEEAIPKRMKVFI</sequence>
<feature type="compositionally biased region" description="Polar residues" evidence="1">
    <location>
        <begin position="21"/>
        <end position="30"/>
    </location>
</feature>
<name>A0A915K7G2_ROMCU</name>
<feature type="region of interest" description="Disordered" evidence="1">
    <location>
        <begin position="65"/>
        <end position="93"/>
    </location>
</feature>
<dbReference type="Proteomes" id="UP000887565">
    <property type="component" value="Unplaced"/>
</dbReference>
<dbReference type="AlphaFoldDB" id="A0A915K7G2"/>
<feature type="region of interest" description="Disordered" evidence="1">
    <location>
        <begin position="1"/>
        <end position="30"/>
    </location>
</feature>
<evidence type="ECO:0000256" key="1">
    <source>
        <dbReference type="SAM" id="MobiDB-lite"/>
    </source>
</evidence>
<proteinExistence type="predicted"/>
<evidence type="ECO:0000313" key="2">
    <source>
        <dbReference type="Proteomes" id="UP000887565"/>
    </source>
</evidence>
<keyword evidence="2" id="KW-1185">Reference proteome</keyword>
<accession>A0A915K7G2</accession>
<feature type="compositionally biased region" description="Basic and acidic residues" evidence="1">
    <location>
        <begin position="77"/>
        <end position="93"/>
    </location>
</feature>